<dbReference type="Proteomes" id="UP001177021">
    <property type="component" value="Unassembled WGS sequence"/>
</dbReference>
<evidence type="ECO:0000313" key="2">
    <source>
        <dbReference type="Proteomes" id="UP001177021"/>
    </source>
</evidence>
<organism evidence="1 2">
    <name type="scientific">Trifolium pratense</name>
    <name type="common">Red clover</name>
    <dbReference type="NCBI Taxonomy" id="57577"/>
    <lineage>
        <taxon>Eukaryota</taxon>
        <taxon>Viridiplantae</taxon>
        <taxon>Streptophyta</taxon>
        <taxon>Embryophyta</taxon>
        <taxon>Tracheophyta</taxon>
        <taxon>Spermatophyta</taxon>
        <taxon>Magnoliopsida</taxon>
        <taxon>eudicotyledons</taxon>
        <taxon>Gunneridae</taxon>
        <taxon>Pentapetalae</taxon>
        <taxon>rosids</taxon>
        <taxon>fabids</taxon>
        <taxon>Fabales</taxon>
        <taxon>Fabaceae</taxon>
        <taxon>Papilionoideae</taxon>
        <taxon>50 kb inversion clade</taxon>
        <taxon>NPAAA clade</taxon>
        <taxon>Hologalegina</taxon>
        <taxon>IRL clade</taxon>
        <taxon>Trifolieae</taxon>
        <taxon>Trifolium</taxon>
    </lineage>
</organism>
<name>A0ACB0IPG1_TRIPR</name>
<accession>A0ACB0IPG1</accession>
<protein>
    <submittedName>
        <fullName evidence="1">Uncharacterized protein</fullName>
    </submittedName>
</protein>
<gene>
    <name evidence="1" type="ORF">MILVUS5_LOCUS5081</name>
</gene>
<evidence type="ECO:0000313" key="1">
    <source>
        <dbReference type="EMBL" id="CAJ2634090.1"/>
    </source>
</evidence>
<proteinExistence type="predicted"/>
<dbReference type="EMBL" id="CASHSV030000002">
    <property type="protein sequence ID" value="CAJ2634090.1"/>
    <property type="molecule type" value="Genomic_DNA"/>
</dbReference>
<sequence length="1359" mass="151151">MEANFDGFSIREYTSKMRSIDVFKCWPFPATTNRQLTRDELHSWLPPMSPCPKGGSNPQEPSRTDHNGYYSSQEESESSKSDKLASPSAPACARAPEDDEKLEMICPVCREFNAATLTAVNAHIDGCLAESVREERRHMKMMNSKATKSIKSKSPKKRSIAEIFKVENKDQVQEKEEEEERQLQNERAMKLWPLPEDVVDDEVSITVRKFRWLSERLEALRSKPGGVESVKSSVDEEKLEMICPVCRDFNAATVTAVNAHIDSCLAQAVRDERRQTVKTGFNFKSKPKALKKRSIAEILNAAPPIQTSNNKTKTVVVEEDEDKFSDYSGEETSASDAAATFVSITKNKKSVNKNSKKKKTKKSKSKKMMMMKSKLGKDFDSGVLLNNEKKTDVNMKKKKKKKKKIFNSEVTGKKESAYNREVQTAANSCRKLRGTFGNEMVALQDIEPSVHRKKLGLNGLPVEKKPQFTNCDSVGKRQKTDSPVRGILKNHLRHVSGKLSDGCKIRDGTEESDDENDHVKFSYKDKIVGPKKTNSFDETMFSISSDALPTSFVKEQSSGSDEDCSSFEADRNYDHIALKIDKDKREEVCPITESKQFSSTLVHVTGPNFLKPCINEEKSNQLEQKSEILTKIAVYEDNNSQLFDGGNTTAVHFSPNAGISKPLSEVQEGRLCGKNPEVRESGVFSFSGKFIDYSQDPTFQVDVNQNASTNTFLEPSSSYSAPYNKVNEKPESPPPSSSYYGDNGNSDQVLGTADMIDKSYPFSSWGQGCIRNSCMDPNFFGLPLNSHGELINFNSSGNVGTNQLETSTPLGGSASGLPSNNILCQSSQENLTINERQFVQKTLPKDGLSSLPHYPPKLDVTELSSHREDIHPSNFEMYSSHHVQPLHPELLKHNSCVEQNQCERVQNHNRNGMVSLKEGSDHISLNSCQPTVRLMGKDVPIARSSQGTQQFMGDVWTDEESRRRHYAEYTALETSLLGRFSKQDWVSGSPLQISTDSVLQLAKIQSTHGLQSTRGFPQQFIDMHSDHVSQNGSLGVCRNASSYFNPIAQESTSYAVFNGAPDDFSKQFIAGSKPSGLSSRSHVLPAPSNYNQPMCSRIGDLNGRNRNPNVTKSAFGFPFLQPAVDEPAKAHWSQGPYRSSPSWLSSSTDDRLTGAYSQQLSGVGNQSFPQNRWGNNFITPSLNHTAEVLYPSNPLTSQGPIKTTPLCPAPIVQPPKVSVTSSAMNSDCRNINKVVERVKLDDMAVKDHHPCTNIRKRPAANLDDSRKPIKVSNIEVRENMSCMTKLTQESSNVELHCNKRAMVHDPQVEIARSRCCQNVAQNLNPTSYPAVDSFKPNGVIRSSPVRLGPKRAKHILKSS</sequence>
<comment type="caution">
    <text evidence="1">The sequence shown here is derived from an EMBL/GenBank/DDBJ whole genome shotgun (WGS) entry which is preliminary data.</text>
</comment>
<keyword evidence="2" id="KW-1185">Reference proteome</keyword>
<reference evidence="1" key="1">
    <citation type="submission" date="2023-10" db="EMBL/GenBank/DDBJ databases">
        <authorList>
            <person name="Rodriguez Cubillos JULIANA M."/>
            <person name="De Vega J."/>
        </authorList>
    </citation>
    <scope>NUCLEOTIDE SEQUENCE</scope>
</reference>